<proteinExistence type="predicted"/>
<organism evidence="1 2">
    <name type="scientific">Pasteurella dagmatis ATCC 43325</name>
    <dbReference type="NCBI Taxonomy" id="667128"/>
    <lineage>
        <taxon>Bacteria</taxon>
        <taxon>Pseudomonadati</taxon>
        <taxon>Pseudomonadota</taxon>
        <taxon>Gammaproteobacteria</taxon>
        <taxon>Pasteurellales</taxon>
        <taxon>Pasteurellaceae</taxon>
        <taxon>Pasteurella</taxon>
    </lineage>
</organism>
<sequence>MIYISPLMKNEINKEKNNIKQSVISSDLLDLLDFIDIDGCIFFKFQKIDNEISRVDANEIAGQFLDLSGYEVSINRFHIDDYVSGNILCQSILFLDEFKKRWKEIYPDLNCVVLITFQNDEIGEFSTFTFHKVRNDESIFDPSEINNIEQAILVEFIN</sequence>
<dbReference type="STRING" id="667128.HMPREF0621_1605"/>
<dbReference type="HOGENOM" id="CLU_1667719_0_0_6"/>
<dbReference type="AlphaFoldDB" id="C9PRI1"/>
<dbReference type="Proteomes" id="UP000005519">
    <property type="component" value="Unassembled WGS sequence"/>
</dbReference>
<evidence type="ECO:0000313" key="1">
    <source>
        <dbReference type="EMBL" id="EEX50082.1"/>
    </source>
</evidence>
<keyword evidence="2" id="KW-1185">Reference proteome</keyword>
<comment type="caution">
    <text evidence="1">The sequence shown here is derived from an EMBL/GenBank/DDBJ whole genome shotgun (WGS) entry which is preliminary data.</text>
</comment>
<dbReference type="EMBL" id="ACZR01000014">
    <property type="protein sequence ID" value="EEX50082.1"/>
    <property type="molecule type" value="Genomic_DNA"/>
</dbReference>
<gene>
    <name evidence="1" type="ORF">HMPREF0621_1605</name>
</gene>
<protein>
    <submittedName>
        <fullName evidence="1">Uncharacterized protein</fullName>
    </submittedName>
</protein>
<dbReference type="RefSeq" id="WP_005762485.1">
    <property type="nucleotide sequence ID" value="NZ_GG704810.1"/>
</dbReference>
<accession>C9PRI1</accession>
<reference evidence="1 2" key="1">
    <citation type="submission" date="2009-10" db="EMBL/GenBank/DDBJ databases">
        <authorList>
            <person name="Muzny D."/>
            <person name="Qin X."/>
            <person name="Deng J."/>
            <person name="Jiang H."/>
            <person name="Liu Y."/>
            <person name="Qu J."/>
            <person name="Song X.-Z."/>
            <person name="Zhang L."/>
            <person name="Thornton R."/>
            <person name="Coyle M."/>
            <person name="Francisco L."/>
            <person name="Jackson L."/>
            <person name="Javaid M."/>
            <person name="Korchina V."/>
            <person name="Kovar C."/>
            <person name="Mata R."/>
            <person name="Mathew T."/>
            <person name="Ngo R."/>
            <person name="Nguyen L."/>
            <person name="Nguyen N."/>
            <person name="Okwuonu G."/>
            <person name="Ongeri F."/>
            <person name="Pham C."/>
            <person name="Simmons D."/>
            <person name="Wilczek-Boney K."/>
            <person name="Hale W."/>
            <person name="Jakkamsetti A."/>
            <person name="Pham P."/>
            <person name="Ruth R."/>
            <person name="San Lucas F."/>
            <person name="Warren J."/>
            <person name="Zhang J."/>
            <person name="Zhao Z."/>
            <person name="Zhou C."/>
            <person name="Zhu D."/>
            <person name="Lee S."/>
            <person name="Bess C."/>
            <person name="Blankenburg K."/>
            <person name="Forbes L."/>
            <person name="Fu Q."/>
            <person name="Gubbala S."/>
            <person name="Hirani K."/>
            <person name="Jayaseelan J.C."/>
            <person name="Lara F."/>
            <person name="Munidasa M."/>
            <person name="Palculict T."/>
            <person name="Patil S."/>
            <person name="Pu L.-L."/>
            <person name="Saada N."/>
            <person name="Tang L."/>
            <person name="Weissenberger G."/>
            <person name="Zhu Y."/>
            <person name="Hemphill L."/>
            <person name="Shang Y."/>
            <person name="Youmans B."/>
            <person name="Ayvaz T."/>
            <person name="Ross M."/>
            <person name="Santibanez J."/>
            <person name="Aqrawi P."/>
            <person name="Gross S."/>
            <person name="Joshi V."/>
            <person name="Fowler G."/>
            <person name="Nazareth L."/>
            <person name="Reid J."/>
            <person name="Worley K."/>
            <person name="Petrosino J."/>
            <person name="Highlander S."/>
            <person name="Gibbs R."/>
        </authorList>
    </citation>
    <scope>NUCLEOTIDE SEQUENCE [LARGE SCALE GENOMIC DNA]</scope>
    <source>
        <strain evidence="1 2">ATCC 43325</strain>
    </source>
</reference>
<evidence type="ECO:0000313" key="2">
    <source>
        <dbReference type="Proteomes" id="UP000005519"/>
    </source>
</evidence>
<name>C9PRI1_9PAST</name>
<dbReference type="OrthoDB" id="1075158at2"/>